<dbReference type="EMBL" id="FNVU01000023">
    <property type="protein sequence ID" value="SEG91272.1"/>
    <property type="molecule type" value="Genomic_DNA"/>
</dbReference>
<dbReference type="RefSeq" id="WP_107504003.1">
    <property type="nucleotide sequence ID" value="NZ_FNVU01000023.1"/>
</dbReference>
<dbReference type="InterPro" id="IPR035948">
    <property type="entry name" value="YwqG-like_sf"/>
</dbReference>
<dbReference type="InterPro" id="IPR015315">
    <property type="entry name" value="DUF1963"/>
</dbReference>
<dbReference type="Proteomes" id="UP000236754">
    <property type="component" value="Unassembled WGS sequence"/>
</dbReference>
<evidence type="ECO:0008006" key="4">
    <source>
        <dbReference type="Google" id="ProtNLM"/>
    </source>
</evidence>
<dbReference type="OrthoDB" id="4332009at2"/>
<dbReference type="SUPFAM" id="SSF103032">
    <property type="entry name" value="Hypothetical protein YwqG"/>
    <property type="match status" value="1"/>
</dbReference>
<sequence length="268" mass="29687">MGDVPADISHVVDTVFPELAPLRRTATILRPEPGGPGRAESSLGGPPLWPADDPWPHCAEQGHYFPDSSGDRTPVRPVPMVPVLQVFARDVPELPFPEGRDLLQVVWCTLLHPADRSESVRPRLYWRTEAEVLAAGVLTDVPAPAVEDIFDEFLPPPCVLSPVTVHDYPNWGKPEELQGEVLEERMEVFAERTGRDYTDAACALETKIGGYPAWSQPPDWPDCPRGHRMEHLASVTADHGMDMGDLGGVYLFVCRRCPDLPSAHRYDC</sequence>
<keyword evidence="3" id="KW-1185">Reference proteome</keyword>
<feature type="region of interest" description="Disordered" evidence="1">
    <location>
        <begin position="28"/>
        <end position="48"/>
    </location>
</feature>
<organism evidence="2 3">
    <name type="scientific">Actinacidiphila yanglinensis</name>
    <dbReference type="NCBI Taxonomy" id="310779"/>
    <lineage>
        <taxon>Bacteria</taxon>
        <taxon>Bacillati</taxon>
        <taxon>Actinomycetota</taxon>
        <taxon>Actinomycetes</taxon>
        <taxon>Kitasatosporales</taxon>
        <taxon>Streptomycetaceae</taxon>
        <taxon>Actinacidiphila</taxon>
    </lineage>
</organism>
<reference evidence="2 3" key="1">
    <citation type="submission" date="2016-10" db="EMBL/GenBank/DDBJ databases">
        <authorList>
            <person name="de Groot N.N."/>
        </authorList>
    </citation>
    <scope>NUCLEOTIDE SEQUENCE [LARGE SCALE GENOMIC DNA]</scope>
    <source>
        <strain evidence="2 3">CGMCC 4.2023</strain>
    </source>
</reference>
<dbReference type="AlphaFoldDB" id="A0A1H6E135"/>
<dbReference type="Gene3D" id="2.30.320.10">
    <property type="entry name" value="YwqG-like"/>
    <property type="match status" value="1"/>
</dbReference>
<dbReference type="Pfam" id="PF09234">
    <property type="entry name" value="DUF1963"/>
    <property type="match status" value="1"/>
</dbReference>
<evidence type="ECO:0000313" key="3">
    <source>
        <dbReference type="Proteomes" id="UP000236754"/>
    </source>
</evidence>
<name>A0A1H6E135_9ACTN</name>
<protein>
    <recommendedName>
        <fullName evidence="4">DUF1963 domain-containing protein</fullName>
    </recommendedName>
</protein>
<evidence type="ECO:0000256" key="1">
    <source>
        <dbReference type="SAM" id="MobiDB-lite"/>
    </source>
</evidence>
<proteinExistence type="predicted"/>
<accession>A0A1H6E135</accession>
<evidence type="ECO:0000313" key="2">
    <source>
        <dbReference type="EMBL" id="SEG91272.1"/>
    </source>
</evidence>
<gene>
    <name evidence="2" type="ORF">SAMN05216223_12368</name>
</gene>